<accession>A0A7U2ESR4</accession>
<gene>
    <name evidence="1" type="ORF">JI435_402190</name>
</gene>
<sequence length="67" mass="7232">MPATPKSYLPAFAAFMAIGVTYTTYVASKEGATIDGARTRWQGQHASARRVLSGGMSMEEFAKMQIS</sequence>
<reference evidence="2" key="1">
    <citation type="journal article" date="2021" name="BMC Genomics">
        <title>Chromosome-level genome assembly and manually-curated proteome of model necrotroph Parastagonospora nodorum Sn15 reveals a genome-wide trove of candidate effector homologs, and redundancy of virulence-related functions within an accessory chromosome.</title>
        <authorList>
            <person name="Bertazzoni S."/>
            <person name="Jones D.A.B."/>
            <person name="Phan H.T."/>
            <person name="Tan K.-C."/>
            <person name="Hane J.K."/>
        </authorList>
    </citation>
    <scope>NUCLEOTIDE SEQUENCE [LARGE SCALE GENOMIC DNA]</scope>
    <source>
        <strain evidence="2">SN15 / ATCC MYA-4574 / FGSC 10173)</strain>
    </source>
</reference>
<dbReference type="Proteomes" id="UP000663193">
    <property type="component" value="Chromosome 2"/>
</dbReference>
<organism evidence="1 2">
    <name type="scientific">Phaeosphaeria nodorum (strain SN15 / ATCC MYA-4574 / FGSC 10173)</name>
    <name type="common">Glume blotch fungus</name>
    <name type="synonym">Parastagonospora nodorum</name>
    <dbReference type="NCBI Taxonomy" id="321614"/>
    <lineage>
        <taxon>Eukaryota</taxon>
        <taxon>Fungi</taxon>
        <taxon>Dikarya</taxon>
        <taxon>Ascomycota</taxon>
        <taxon>Pezizomycotina</taxon>
        <taxon>Dothideomycetes</taxon>
        <taxon>Pleosporomycetidae</taxon>
        <taxon>Pleosporales</taxon>
        <taxon>Pleosporineae</taxon>
        <taxon>Phaeosphaeriaceae</taxon>
        <taxon>Parastagonospora</taxon>
    </lineage>
</organism>
<evidence type="ECO:0000313" key="2">
    <source>
        <dbReference type="Proteomes" id="UP000663193"/>
    </source>
</evidence>
<dbReference type="AlphaFoldDB" id="A0A7U2ESR4"/>
<proteinExistence type="predicted"/>
<name>A0A7U2ESR4_PHANO</name>
<keyword evidence="2" id="KW-1185">Reference proteome</keyword>
<dbReference type="OrthoDB" id="3707219at2759"/>
<dbReference type="VEuPathDB" id="FungiDB:JI435_402190"/>
<dbReference type="EMBL" id="CP069024">
    <property type="protein sequence ID" value="QRC92289.1"/>
    <property type="molecule type" value="Genomic_DNA"/>
</dbReference>
<evidence type="ECO:0000313" key="1">
    <source>
        <dbReference type="EMBL" id="QRC92289.1"/>
    </source>
</evidence>
<protein>
    <submittedName>
        <fullName evidence="1">Uncharacterized protein</fullName>
    </submittedName>
</protein>